<dbReference type="InterPro" id="IPR032675">
    <property type="entry name" value="LRR_dom_sf"/>
</dbReference>
<evidence type="ECO:0000313" key="1">
    <source>
        <dbReference type="EMBL" id="KAK0432857.1"/>
    </source>
</evidence>
<comment type="caution">
    <text evidence="1">The sequence shown here is derived from an EMBL/GenBank/DDBJ whole genome shotgun (WGS) entry which is preliminary data.</text>
</comment>
<gene>
    <name evidence="1" type="ORF">EV421DRAFT_1453386</name>
</gene>
<name>A0AA39MFY6_9AGAR</name>
<dbReference type="Proteomes" id="UP001175226">
    <property type="component" value="Unassembled WGS sequence"/>
</dbReference>
<keyword evidence="2" id="KW-1185">Reference proteome</keyword>
<accession>A0AA39MFY6</accession>
<evidence type="ECO:0008006" key="3">
    <source>
        <dbReference type="Google" id="ProtNLM"/>
    </source>
</evidence>
<dbReference type="AlphaFoldDB" id="A0AA39MFY6"/>
<dbReference type="Gene3D" id="3.80.10.10">
    <property type="entry name" value="Ribonuclease Inhibitor"/>
    <property type="match status" value="1"/>
</dbReference>
<organism evidence="1 2">
    <name type="scientific">Armillaria borealis</name>
    <dbReference type="NCBI Taxonomy" id="47425"/>
    <lineage>
        <taxon>Eukaryota</taxon>
        <taxon>Fungi</taxon>
        <taxon>Dikarya</taxon>
        <taxon>Basidiomycota</taxon>
        <taxon>Agaricomycotina</taxon>
        <taxon>Agaricomycetes</taxon>
        <taxon>Agaricomycetidae</taxon>
        <taxon>Agaricales</taxon>
        <taxon>Marasmiineae</taxon>
        <taxon>Physalacriaceae</taxon>
        <taxon>Armillaria</taxon>
    </lineage>
</organism>
<reference evidence="1" key="1">
    <citation type="submission" date="2023-06" db="EMBL/GenBank/DDBJ databases">
        <authorList>
            <consortium name="Lawrence Berkeley National Laboratory"/>
            <person name="Ahrendt S."/>
            <person name="Sahu N."/>
            <person name="Indic B."/>
            <person name="Wong-Bajracharya J."/>
            <person name="Merenyi Z."/>
            <person name="Ke H.-M."/>
            <person name="Monk M."/>
            <person name="Kocsube S."/>
            <person name="Drula E."/>
            <person name="Lipzen A."/>
            <person name="Balint B."/>
            <person name="Henrissat B."/>
            <person name="Andreopoulos B."/>
            <person name="Martin F.M."/>
            <person name="Harder C.B."/>
            <person name="Rigling D."/>
            <person name="Ford K.L."/>
            <person name="Foster G.D."/>
            <person name="Pangilinan J."/>
            <person name="Papanicolaou A."/>
            <person name="Barry K."/>
            <person name="LaButti K."/>
            <person name="Viragh M."/>
            <person name="Koriabine M."/>
            <person name="Yan M."/>
            <person name="Riley R."/>
            <person name="Champramary S."/>
            <person name="Plett K.L."/>
            <person name="Tsai I.J."/>
            <person name="Slot J."/>
            <person name="Sipos G."/>
            <person name="Plett J."/>
            <person name="Nagy L.G."/>
            <person name="Grigoriev I.V."/>
        </authorList>
    </citation>
    <scope>NUCLEOTIDE SEQUENCE</scope>
    <source>
        <strain evidence="1">FPL87.14</strain>
    </source>
</reference>
<sequence length="578" mass="64962">MTLPTTFPSDWHPCKGCACVNHAIPSYRFSVTDADGPLADHPHIGKLARSNNAPSPSEEKILQKMMSDTGKRIDDVDAEVLELKALRQAFIARVDEELSVLDKERQRLSDSIRERQGILGALRRMPKEVLAHIFSHTLAFPFPSVKPTYGIWSSVTASRYPLLTFELVSRNWKDVLDTFPNLWSYINILIDRMPSNTYIRYIGNQLSRSRQCPLSVSICHTERIAVTRPAAFPAAILMALFTVSSRVKVLRLCLPGNCFADMQQLHLSFPNLQGLVLISTSETSTIAQHLHFGTLPHLRVLKVMDINNAYRLSIPWHQITQFTYVHSQVGHGPPAHRVLDILKLMSRLSVCHFSLDLQSLTTEVVEEVSLSRLISLTLTSVYRQGVDLPPVIPFVLNSFKLPALSDLTVTCLSGFASRDQVTTFTSIRDLIERSQSPLTSLHFDNGEIIKDDLIHILSRTPTLQDLRLTTVGGGITDEVVNELARRVDTESGSAVPALVPHLHTLHLSGQLDFQVELYVAMVESRWTCHPRHLKSVEVCRFVDRRREREEKEANILALSRLDVLVSEGLDVTVSTQRV</sequence>
<evidence type="ECO:0000313" key="2">
    <source>
        <dbReference type="Proteomes" id="UP001175226"/>
    </source>
</evidence>
<dbReference type="SUPFAM" id="SSF52047">
    <property type="entry name" value="RNI-like"/>
    <property type="match status" value="1"/>
</dbReference>
<protein>
    <recommendedName>
        <fullName evidence="3">F-box domain-containing protein</fullName>
    </recommendedName>
</protein>
<proteinExistence type="predicted"/>
<dbReference type="EMBL" id="JAUEPT010000088">
    <property type="protein sequence ID" value="KAK0432857.1"/>
    <property type="molecule type" value="Genomic_DNA"/>
</dbReference>